<comment type="caution">
    <text evidence="4">The sequence shown here is derived from an EMBL/GenBank/DDBJ whole genome shotgun (WGS) entry which is preliminary data.</text>
</comment>
<evidence type="ECO:0000256" key="2">
    <source>
        <dbReference type="ARBA" id="ARBA00023163"/>
    </source>
</evidence>
<dbReference type="InterPro" id="IPR036271">
    <property type="entry name" value="Tet_transcr_reg_TetR-rel_C_sf"/>
</dbReference>
<dbReference type="SUPFAM" id="SSF48498">
    <property type="entry name" value="Tetracyclin repressor-like, C-terminal domain"/>
    <property type="match status" value="1"/>
</dbReference>
<evidence type="ECO:0000313" key="5">
    <source>
        <dbReference type="Proteomes" id="UP000249393"/>
    </source>
</evidence>
<dbReference type="InterPro" id="IPR004111">
    <property type="entry name" value="Repressor_TetR_C"/>
</dbReference>
<sequence>MGRPAGGRPSKISHADVLDAARALGLSRLTVKAVAAELGVSVQALYYHVKDVEELRDQVAEHLMEPFPMPLDDGASWSEWAYRFAHDLRDFYERNPGLAHHATSRIPQTVSMLTRYNMSMVVALRSGFRETEAQWATRAVVEFVSWWVARDEARVTEDEKQQSAFRRKIQEKRDLIPQFAKAFEATISIPAAVRFDFTIRALIDGLSSMAAALAPQGPAEES</sequence>
<gene>
    <name evidence="4" type="ORF">DI526_08230</name>
</gene>
<dbReference type="GO" id="GO:0045892">
    <property type="term" value="P:negative regulation of DNA-templated transcription"/>
    <property type="evidence" value="ECO:0007669"/>
    <property type="project" value="InterPro"/>
</dbReference>
<organism evidence="4 5">
    <name type="scientific">Caulobacter segnis</name>
    <dbReference type="NCBI Taxonomy" id="88688"/>
    <lineage>
        <taxon>Bacteria</taxon>
        <taxon>Pseudomonadati</taxon>
        <taxon>Pseudomonadota</taxon>
        <taxon>Alphaproteobacteria</taxon>
        <taxon>Caulobacterales</taxon>
        <taxon>Caulobacteraceae</taxon>
        <taxon>Caulobacter</taxon>
    </lineage>
</organism>
<accession>A0A2W5XCF8</accession>
<evidence type="ECO:0000313" key="4">
    <source>
        <dbReference type="EMBL" id="PZR35051.1"/>
    </source>
</evidence>
<keyword evidence="2" id="KW-0804">Transcription</keyword>
<reference evidence="4 5" key="1">
    <citation type="submission" date="2017-08" db="EMBL/GenBank/DDBJ databases">
        <title>Infants hospitalized years apart are colonized by the same room-sourced microbial strains.</title>
        <authorList>
            <person name="Brooks B."/>
            <person name="Olm M.R."/>
            <person name="Firek B.A."/>
            <person name="Baker R."/>
            <person name="Thomas B.C."/>
            <person name="Morowitz M.J."/>
            <person name="Banfield J.F."/>
        </authorList>
    </citation>
    <scope>NUCLEOTIDE SEQUENCE [LARGE SCALE GENOMIC DNA]</scope>
    <source>
        <strain evidence="4">S2_003_000_R2_4</strain>
    </source>
</reference>
<name>A0A2W5XCF8_9CAUL</name>
<dbReference type="AlphaFoldDB" id="A0A2W5XCF8"/>
<dbReference type="EMBL" id="QFQZ01000019">
    <property type="protein sequence ID" value="PZR35051.1"/>
    <property type="molecule type" value="Genomic_DNA"/>
</dbReference>
<dbReference type="Gene3D" id="1.10.357.10">
    <property type="entry name" value="Tetracycline Repressor, domain 2"/>
    <property type="match status" value="1"/>
</dbReference>
<dbReference type="RefSeq" id="WP_304276452.1">
    <property type="nucleotide sequence ID" value="NZ_QFQZ01000019.1"/>
</dbReference>
<feature type="domain" description="Tetracycline repressor TetR C-terminal" evidence="3">
    <location>
        <begin position="70"/>
        <end position="209"/>
    </location>
</feature>
<evidence type="ECO:0000256" key="1">
    <source>
        <dbReference type="ARBA" id="ARBA00023015"/>
    </source>
</evidence>
<dbReference type="InterPro" id="IPR009057">
    <property type="entry name" value="Homeodomain-like_sf"/>
</dbReference>
<dbReference type="Proteomes" id="UP000249393">
    <property type="component" value="Unassembled WGS sequence"/>
</dbReference>
<protein>
    <recommendedName>
        <fullName evidence="3">Tetracycline repressor TetR C-terminal domain-containing protein</fullName>
    </recommendedName>
</protein>
<dbReference type="Pfam" id="PF02909">
    <property type="entry name" value="TetR_C_1"/>
    <property type="match status" value="1"/>
</dbReference>
<proteinExistence type="predicted"/>
<evidence type="ECO:0000259" key="3">
    <source>
        <dbReference type="Pfam" id="PF02909"/>
    </source>
</evidence>
<keyword evidence="1" id="KW-0805">Transcription regulation</keyword>
<dbReference type="SUPFAM" id="SSF46689">
    <property type="entry name" value="Homeodomain-like"/>
    <property type="match status" value="1"/>
</dbReference>